<keyword evidence="4" id="KW-0862">Zinc</keyword>
<dbReference type="SUPFAM" id="SSF51316">
    <property type="entry name" value="Mss4-like"/>
    <property type="match status" value="1"/>
</dbReference>
<dbReference type="PROSITE" id="PS51790">
    <property type="entry name" value="MSRB"/>
    <property type="match status" value="1"/>
</dbReference>
<comment type="catalytic activity">
    <reaction evidence="6">
        <text>L-methionyl-[protein] + [thioredoxin]-disulfide + H2O = L-methionyl-(R)-S-oxide-[protein] + [thioredoxin]-dithiol</text>
        <dbReference type="Rhea" id="RHEA:24164"/>
        <dbReference type="Rhea" id="RHEA-COMP:10698"/>
        <dbReference type="Rhea" id="RHEA-COMP:10700"/>
        <dbReference type="Rhea" id="RHEA-COMP:12313"/>
        <dbReference type="Rhea" id="RHEA-COMP:12314"/>
        <dbReference type="ChEBI" id="CHEBI:15377"/>
        <dbReference type="ChEBI" id="CHEBI:16044"/>
        <dbReference type="ChEBI" id="CHEBI:29950"/>
        <dbReference type="ChEBI" id="CHEBI:45764"/>
        <dbReference type="ChEBI" id="CHEBI:50058"/>
        <dbReference type="EC" id="1.8.4.12"/>
    </reaction>
</comment>
<accession>A0A377JNI5</accession>
<dbReference type="GO" id="GO:0046872">
    <property type="term" value="F:metal ion binding"/>
    <property type="evidence" value="ECO:0007669"/>
    <property type="project" value="UniProtKB-KW"/>
</dbReference>
<dbReference type="EMBL" id="UGHZ01000001">
    <property type="protein sequence ID" value="STP09349.1"/>
    <property type="molecule type" value="Genomic_DNA"/>
</dbReference>
<dbReference type="Pfam" id="PF01641">
    <property type="entry name" value="SelR"/>
    <property type="match status" value="1"/>
</dbReference>
<evidence type="ECO:0000256" key="6">
    <source>
        <dbReference type="ARBA" id="ARBA00048488"/>
    </source>
</evidence>
<gene>
    <name evidence="8" type="primary">msrB</name>
    <name evidence="8" type="ORF">NCTC12221_00789</name>
</gene>
<dbReference type="GO" id="GO:0030091">
    <property type="term" value="P:protein repair"/>
    <property type="evidence" value="ECO:0007669"/>
    <property type="project" value="InterPro"/>
</dbReference>
<dbReference type="NCBIfam" id="NF004036">
    <property type="entry name" value="PRK05508.1"/>
    <property type="match status" value="1"/>
</dbReference>
<feature type="domain" description="MsrB" evidence="7">
    <location>
        <begin position="3"/>
        <end position="123"/>
    </location>
</feature>
<dbReference type="GO" id="GO:0006979">
    <property type="term" value="P:response to oxidative stress"/>
    <property type="evidence" value="ECO:0007669"/>
    <property type="project" value="InterPro"/>
</dbReference>
<evidence type="ECO:0000256" key="2">
    <source>
        <dbReference type="ARBA" id="ARBA00012499"/>
    </source>
</evidence>
<dbReference type="PANTHER" id="PTHR46081">
    <property type="entry name" value="PEPTIDE METHIONINE SULFOXIDE REDUCTASE 2"/>
    <property type="match status" value="1"/>
</dbReference>
<evidence type="ECO:0000256" key="4">
    <source>
        <dbReference type="ARBA" id="ARBA00022833"/>
    </source>
</evidence>
<reference evidence="8 9" key="1">
    <citation type="submission" date="2018-06" db="EMBL/GenBank/DDBJ databases">
        <authorList>
            <consortium name="Pathogen Informatics"/>
            <person name="Doyle S."/>
        </authorList>
    </citation>
    <scope>NUCLEOTIDE SEQUENCE [LARGE SCALE GENOMIC DNA]</scope>
    <source>
        <strain evidence="8 9">NCTC12221</strain>
    </source>
</reference>
<evidence type="ECO:0000313" key="9">
    <source>
        <dbReference type="Proteomes" id="UP000255335"/>
    </source>
</evidence>
<name>A0A377JNI5_9HELI</name>
<keyword evidence="3" id="KW-0479">Metal-binding</keyword>
<organism evidence="8 9">
    <name type="scientific">Helicobacter cinaedi</name>
    <dbReference type="NCBI Taxonomy" id="213"/>
    <lineage>
        <taxon>Bacteria</taxon>
        <taxon>Pseudomonadati</taxon>
        <taxon>Campylobacterota</taxon>
        <taxon>Epsilonproteobacteria</taxon>
        <taxon>Campylobacterales</taxon>
        <taxon>Helicobacteraceae</taxon>
        <taxon>Helicobacter</taxon>
    </lineage>
</organism>
<keyword evidence="5 8" id="KW-0560">Oxidoreductase</keyword>
<evidence type="ECO:0000259" key="7">
    <source>
        <dbReference type="PROSITE" id="PS51790"/>
    </source>
</evidence>
<dbReference type="AlphaFoldDB" id="A0A377JNI5"/>
<dbReference type="InterPro" id="IPR011057">
    <property type="entry name" value="Mss4-like_sf"/>
</dbReference>
<dbReference type="InterPro" id="IPR002579">
    <property type="entry name" value="Met_Sox_Rdtase_MsrB_dom"/>
</dbReference>
<evidence type="ECO:0000256" key="5">
    <source>
        <dbReference type="ARBA" id="ARBA00023002"/>
    </source>
</evidence>
<evidence type="ECO:0000313" key="8">
    <source>
        <dbReference type="EMBL" id="STP09349.1"/>
    </source>
</evidence>
<dbReference type="Gene3D" id="2.170.150.20">
    <property type="entry name" value="Peptide methionine sulfoxide reductase"/>
    <property type="match status" value="1"/>
</dbReference>
<dbReference type="PANTHER" id="PTHR46081:SF8">
    <property type="entry name" value="PEPTIDE METHIONINE SULFOXIDE REDUCTASE 2"/>
    <property type="match status" value="1"/>
</dbReference>
<dbReference type="EC" id="1.8.4.12" evidence="2"/>
<evidence type="ECO:0000256" key="3">
    <source>
        <dbReference type="ARBA" id="ARBA00022723"/>
    </source>
</evidence>
<comment type="cofactor">
    <cofactor evidence="1">
        <name>Zn(2+)</name>
        <dbReference type="ChEBI" id="CHEBI:29105"/>
    </cofactor>
</comment>
<dbReference type="InterPro" id="IPR028427">
    <property type="entry name" value="Met_Sox_Rdtase_MsrB"/>
</dbReference>
<dbReference type="GO" id="GO:0033743">
    <property type="term" value="F:peptide-methionine (R)-S-oxide reductase activity"/>
    <property type="evidence" value="ECO:0007669"/>
    <property type="project" value="UniProtKB-EC"/>
</dbReference>
<evidence type="ECO:0000256" key="1">
    <source>
        <dbReference type="ARBA" id="ARBA00001947"/>
    </source>
</evidence>
<sequence length="123" mass="13478">MKDKISMPPLNPQEEAVILHKGTEAPGSGIYTDNFDNGIYLCRQCGTPLYESSSKFPTHCGWASFDSHIQDSVSELPDSDGIRTEIVCSSCGGHLGHIFYGEGFTPKNTRHCVNSLSLHFVKS</sequence>
<protein>
    <recommendedName>
        <fullName evidence="2">peptide-methionine (R)-S-oxide reductase</fullName>
        <ecNumber evidence="2">1.8.4.12</ecNumber>
    </recommendedName>
</protein>
<dbReference type="Proteomes" id="UP000255335">
    <property type="component" value="Unassembled WGS sequence"/>
</dbReference>
<proteinExistence type="predicted"/>